<organism evidence="1 2">
    <name type="scientific">Penicillium roqueforti (strain FM164)</name>
    <dbReference type="NCBI Taxonomy" id="1365484"/>
    <lineage>
        <taxon>Eukaryota</taxon>
        <taxon>Fungi</taxon>
        <taxon>Dikarya</taxon>
        <taxon>Ascomycota</taxon>
        <taxon>Pezizomycotina</taxon>
        <taxon>Eurotiomycetes</taxon>
        <taxon>Eurotiomycetidae</taxon>
        <taxon>Eurotiales</taxon>
        <taxon>Aspergillaceae</taxon>
        <taxon>Penicillium</taxon>
    </lineage>
</organism>
<protein>
    <submittedName>
        <fullName evidence="1">Genomic scaffold, ProqFM164S01</fullName>
    </submittedName>
</protein>
<reference evidence="1" key="1">
    <citation type="journal article" date="2014" name="Nat. Commun.">
        <title>Multiple recent horizontal transfers of a large genomic region in cheese making fungi.</title>
        <authorList>
            <person name="Cheeseman K."/>
            <person name="Ropars J."/>
            <person name="Renault P."/>
            <person name="Dupont J."/>
            <person name="Gouzy J."/>
            <person name="Branca A."/>
            <person name="Abraham A.L."/>
            <person name="Ceppi M."/>
            <person name="Conseiller E."/>
            <person name="Debuchy R."/>
            <person name="Malagnac F."/>
            <person name="Goarin A."/>
            <person name="Silar P."/>
            <person name="Lacoste S."/>
            <person name="Sallet E."/>
            <person name="Bensimon A."/>
            <person name="Giraud T."/>
            <person name="Brygoo Y."/>
        </authorList>
    </citation>
    <scope>NUCLEOTIDE SEQUENCE [LARGE SCALE GENOMIC DNA]</scope>
    <source>
        <strain evidence="1">FM164</strain>
    </source>
</reference>
<evidence type="ECO:0000313" key="2">
    <source>
        <dbReference type="Proteomes" id="UP000030686"/>
    </source>
</evidence>
<dbReference type="AlphaFoldDB" id="W6PTU1"/>
<gene>
    <name evidence="1" type="ORF">PROQFM164_S01g001000</name>
</gene>
<dbReference type="EMBL" id="HG792015">
    <property type="protein sequence ID" value="CDM27191.1"/>
    <property type="molecule type" value="Genomic_DNA"/>
</dbReference>
<accession>W6PTU1</accession>
<dbReference type="Proteomes" id="UP000030686">
    <property type="component" value="Unassembled WGS sequence"/>
</dbReference>
<keyword evidence="2" id="KW-1185">Reference proteome</keyword>
<name>W6PTU1_PENRF</name>
<sequence>MYGFVMILIGIGTSGHLHSWHSVRCRRVLCGVVESAFRVGYDPAMPDARAVYTYQ</sequence>
<proteinExistence type="predicted"/>
<evidence type="ECO:0000313" key="1">
    <source>
        <dbReference type="EMBL" id="CDM27191.1"/>
    </source>
</evidence>